<evidence type="ECO:0000256" key="1">
    <source>
        <dbReference type="SAM" id="MobiDB-lite"/>
    </source>
</evidence>
<evidence type="ECO:0000313" key="3">
    <source>
        <dbReference type="Proteomes" id="UP001151760"/>
    </source>
</evidence>
<organism evidence="2 3">
    <name type="scientific">Tanacetum coccineum</name>
    <dbReference type="NCBI Taxonomy" id="301880"/>
    <lineage>
        <taxon>Eukaryota</taxon>
        <taxon>Viridiplantae</taxon>
        <taxon>Streptophyta</taxon>
        <taxon>Embryophyta</taxon>
        <taxon>Tracheophyta</taxon>
        <taxon>Spermatophyta</taxon>
        <taxon>Magnoliopsida</taxon>
        <taxon>eudicotyledons</taxon>
        <taxon>Gunneridae</taxon>
        <taxon>Pentapetalae</taxon>
        <taxon>asterids</taxon>
        <taxon>campanulids</taxon>
        <taxon>Asterales</taxon>
        <taxon>Asteraceae</taxon>
        <taxon>Asteroideae</taxon>
        <taxon>Anthemideae</taxon>
        <taxon>Anthemidinae</taxon>
        <taxon>Tanacetum</taxon>
    </lineage>
</organism>
<evidence type="ECO:0000313" key="2">
    <source>
        <dbReference type="EMBL" id="GJT74250.1"/>
    </source>
</evidence>
<protein>
    <submittedName>
        <fullName evidence="2">Uncharacterized protein</fullName>
    </submittedName>
</protein>
<keyword evidence="3" id="KW-1185">Reference proteome</keyword>
<feature type="region of interest" description="Disordered" evidence="1">
    <location>
        <begin position="94"/>
        <end position="138"/>
    </location>
</feature>
<proteinExistence type="predicted"/>
<reference evidence="2" key="2">
    <citation type="submission" date="2022-01" db="EMBL/GenBank/DDBJ databases">
        <authorList>
            <person name="Yamashiro T."/>
            <person name="Shiraishi A."/>
            <person name="Satake H."/>
            <person name="Nakayama K."/>
        </authorList>
    </citation>
    <scope>NUCLEOTIDE SEQUENCE</scope>
</reference>
<gene>
    <name evidence="2" type="ORF">Tco_1040975</name>
</gene>
<name>A0ABQ5GGB7_9ASTR</name>
<dbReference type="EMBL" id="BQNB010018424">
    <property type="protein sequence ID" value="GJT74250.1"/>
    <property type="molecule type" value="Genomic_DNA"/>
</dbReference>
<sequence length="185" mass="20766">MLRVFWDPELLGLDREMYLPSPVHETEGGYLVSCLLLRKRPLVVLLLVLDTWVGESLRQLVAAGRDRPFHRRTALLMEEEARVSHAAWAQSMDACDQKTSETETVSGGTKDSEEPQDLDGSSRQRQQGPCLGSTEPELTEDGPVVAQFLDLWVVMTVATVQSVKYYGLFPASRLYRSFVLSSYSV</sequence>
<accession>A0ABQ5GGB7</accession>
<reference evidence="2" key="1">
    <citation type="journal article" date="2022" name="Int. J. Mol. Sci.">
        <title>Draft Genome of Tanacetum Coccineum: Genomic Comparison of Closely Related Tanacetum-Family Plants.</title>
        <authorList>
            <person name="Yamashiro T."/>
            <person name="Shiraishi A."/>
            <person name="Nakayama K."/>
            <person name="Satake H."/>
        </authorList>
    </citation>
    <scope>NUCLEOTIDE SEQUENCE</scope>
</reference>
<comment type="caution">
    <text evidence="2">The sequence shown here is derived from an EMBL/GenBank/DDBJ whole genome shotgun (WGS) entry which is preliminary data.</text>
</comment>
<dbReference type="Proteomes" id="UP001151760">
    <property type="component" value="Unassembled WGS sequence"/>
</dbReference>